<keyword evidence="2" id="KW-0678">Repressor</keyword>
<name>A0ABM0WXX9_CAMSA</name>
<dbReference type="Proteomes" id="UP000694864">
    <property type="component" value="Chromosome 17"/>
</dbReference>
<dbReference type="PANTHER" id="PTHR12346">
    <property type="entry name" value="SIN3B-RELATED"/>
    <property type="match status" value="1"/>
</dbReference>
<accession>A0ABM0WXX9</accession>
<dbReference type="Pfam" id="PF02671">
    <property type="entry name" value="PAH"/>
    <property type="match status" value="1"/>
</dbReference>
<evidence type="ECO:0000256" key="4">
    <source>
        <dbReference type="PROSITE-ProRule" id="PRU00810"/>
    </source>
</evidence>
<comment type="subcellular location">
    <subcellularLocation>
        <location evidence="1 4">Nucleus</location>
    </subcellularLocation>
</comment>
<evidence type="ECO:0000313" key="6">
    <source>
        <dbReference type="RefSeq" id="XP_010477746.1"/>
    </source>
</evidence>
<protein>
    <submittedName>
        <fullName evidence="6">Paired amphipathic helix protein Sin3-like 4</fullName>
    </submittedName>
</protein>
<dbReference type="InterPro" id="IPR003822">
    <property type="entry name" value="PAH"/>
</dbReference>
<dbReference type="InterPro" id="IPR036600">
    <property type="entry name" value="PAH_sf"/>
</dbReference>
<evidence type="ECO:0000313" key="5">
    <source>
        <dbReference type="Proteomes" id="UP000694864"/>
    </source>
</evidence>
<evidence type="ECO:0000256" key="2">
    <source>
        <dbReference type="ARBA" id="ARBA00022491"/>
    </source>
</evidence>
<organism evidence="5 6">
    <name type="scientific">Camelina sativa</name>
    <name type="common">False flax</name>
    <name type="synonym">Myagrum sativum</name>
    <dbReference type="NCBI Taxonomy" id="90675"/>
    <lineage>
        <taxon>Eukaryota</taxon>
        <taxon>Viridiplantae</taxon>
        <taxon>Streptophyta</taxon>
        <taxon>Embryophyta</taxon>
        <taxon>Tracheophyta</taxon>
        <taxon>Spermatophyta</taxon>
        <taxon>Magnoliopsida</taxon>
        <taxon>eudicotyledons</taxon>
        <taxon>Gunneridae</taxon>
        <taxon>Pentapetalae</taxon>
        <taxon>rosids</taxon>
        <taxon>malvids</taxon>
        <taxon>Brassicales</taxon>
        <taxon>Brassicaceae</taxon>
        <taxon>Camelineae</taxon>
        <taxon>Camelina</taxon>
    </lineage>
</organism>
<dbReference type="Gene3D" id="1.20.1160.11">
    <property type="entry name" value="Paired amphipathic helix"/>
    <property type="match status" value="1"/>
</dbReference>
<dbReference type="RefSeq" id="XP_010477746.1">
    <property type="nucleotide sequence ID" value="XM_010479444.1"/>
</dbReference>
<dbReference type="GeneID" id="104756801"/>
<sequence length="103" mass="11536">MVGGGSTKPTATGEGSKPKATIDDAYAYLSAVKNTFHDERDKYDDFIAIMTKFKARKLDRNACIEEVKELLKGHRDLISGFNVFLPKCLEIADRCDYLGQNMK</sequence>
<proteinExistence type="predicted"/>
<dbReference type="InterPro" id="IPR039774">
    <property type="entry name" value="Sin3-like"/>
</dbReference>
<evidence type="ECO:0000256" key="3">
    <source>
        <dbReference type="ARBA" id="ARBA00023242"/>
    </source>
</evidence>
<evidence type="ECO:0000256" key="1">
    <source>
        <dbReference type="ARBA" id="ARBA00004123"/>
    </source>
</evidence>
<reference evidence="5" key="1">
    <citation type="journal article" date="2014" name="Nat. Commun.">
        <title>The emerging biofuel crop Camelina sativa retains a highly undifferentiated hexaploid genome structure.</title>
        <authorList>
            <person name="Kagale S."/>
            <person name="Koh C."/>
            <person name="Nixon J."/>
            <person name="Bollina V."/>
            <person name="Clarke W.E."/>
            <person name="Tuteja R."/>
            <person name="Spillane C."/>
            <person name="Robinson S.J."/>
            <person name="Links M.G."/>
            <person name="Clarke C."/>
            <person name="Higgins E.E."/>
            <person name="Huebert T."/>
            <person name="Sharpe A.G."/>
            <person name="Parkin I.A."/>
        </authorList>
    </citation>
    <scope>NUCLEOTIDE SEQUENCE [LARGE SCALE GENOMIC DNA]</scope>
    <source>
        <strain evidence="5">cv. DH55</strain>
    </source>
</reference>
<dbReference type="PANTHER" id="PTHR12346:SF0">
    <property type="entry name" value="SIN3A, ISOFORM G"/>
    <property type="match status" value="1"/>
</dbReference>
<dbReference type="SUPFAM" id="SSF47762">
    <property type="entry name" value="PAH2 domain"/>
    <property type="match status" value="1"/>
</dbReference>
<keyword evidence="5" id="KW-1185">Reference proteome</keyword>
<gene>
    <name evidence="6" type="primary">LOC104756801</name>
</gene>
<reference evidence="6" key="2">
    <citation type="submission" date="2025-08" db="UniProtKB">
        <authorList>
            <consortium name="RefSeq"/>
        </authorList>
    </citation>
    <scope>IDENTIFICATION</scope>
    <source>
        <tissue evidence="6">Leaf</tissue>
    </source>
</reference>
<keyword evidence="3 4" id="KW-0539">Nucleus</keyword>
<dbReference type="PROSITE" id="PS51477">
    <property type="entry name" value="PAH"/>
    <property type="match status" value="1"/>
</dbReference>